<comment type="similarity">
    <text evidence="1">Belongs to the prephenate/arogenate dehydrogenase family.</text>
</comment>
<dbReference type="InterPro" id="IPR046826">
    <property type="entry name" value="PDH_N"/>
</dbReference>
<dbReference type="PANTHER" id="PTHR21363:SF0">
    <property type="entry name" value="PREPHENATE DEHYDROGENASE [NADP(+)]"/>
    <property type="match status" value="1"/>
</dbReference>
<dbReference type="EMBL" id="JAMTCK010000003">
    <property type="protein sequence ID" value="MCP2164458.1"/>
    <property type="molecule type" value="Genomic_DNA"/>
</dbReference>
<evidence type="ECO:0000256" key="2">
    <source>
        <dbReference type="ARBA" id="ARBA00023002"/>
    </source>
</evidence>
<comment type="caution">
    <text evidence="5">The sequence shown here is derived from an EMBL/GenBank/DDBJ whole genome shotgun (WGS) entry which is preliminary data.</text>
</comment>
<dbReference type="InterPro" id="IPR036291">
    <property type="entry name" value="NAD(P)-bd_dom_sf"/>
</dbReference>
<dbReference type="SUPFAM" id="SSF51735">
    <property type="entry name" value="NAD(P)-binding Rossmann-fold domains"/>
    <property type="match status" value="1"/>
</dbReference>
<evidence type="ECO:0000256" key="1">
    <source>
        <dbReference type="ARBA" id="ARBA00007964"/>
    </source>
</evidence>
<evidence type="ECO:0000256" key="3">
    <source>
        <dbReference type="SAM" id="MobiDB-lite"/>
    </source>
</evidence>
<dbReference type="Pfam" id="PF02153">
    <property type="entry name" value="PDH_N"/>
    <property type="match status" value="1"/>
</dbReference>
<dbReference type="SUPFAM" id="SSF48179">
    <property type="entry name" value="6-phosphogluconate dehydrogenase C-terminal domain-like"/>
    <property type="match status" value="1"/>
</dbReference>
<reference evidence="5" key="1">
    <citation type="submission" date="2022-06" db="EMBL/GenBank/DDBJ databases">
        <title>Genomic Encyclopedia of Archaeal and Bacterial Type Strains, Phase II (KMG-II): from individual species to whole genera.</title>
        <authorList>
            <person name="Goeker M."/>
        </authorList>
    </citation>
    <scope>NUCLEOTIDE SEQUENCE</scope>
    <source>
        <strain evidence="5">DSM 43935</strain>
    </source>
</reference>
<dbReference type="Gene3D" id="1.10.3660.10">
    <property type="entry name" value="6-phosphogluconate dehydrogenase C-terminal like domain"/>
    <property type="match status" value="1"/>
</dbReference>
<dbReference type="AlphaFoldDB" id="A0AAE3GE51"/>
<keyword evidence="6" id="KW-1185">Reference proteome</keyword>
<dbReference type="GO" id="GO:0070403">
    <property type="term" value="F:NAD+ binding"/>
    <property type="evidence" value="ECO:0007669"/>
    <property type="project" value="InterPro"/>
</dbReference>
<evidence type="ECO:0000313" key="6">
    <source>
        <dbReference type="Proteomes" id="UP001206128"/>
    </source>
</evidence>
<dbReference type="InterPro" id="IPR003099">
    <property type="entry name" value="Prephen_DH"/>
</dbReference>
<organism evidence="5 6">
    <name type="scientific">Goodfellowiella coeruleoviolacea</name>
    <dbReference type="NCBI Taxonomy" id="334858"/>
    <lineage>
        <taxon>Bacteria</taxon>
        <taxon>Bacillati</taxon>
        <taxon>Actinomycetota</taxon>
        <taxon>Actinomycetes</taxon>
        <taxon>Pseudonocardiales</taxon>
        <taxon>Pseudonocardiaceae</taxon>
        <taxon>Goodfellowiella</taxon>
    </lineage>
</organism>
<dbReference type="Gene3D" id="3.40.50.720">
    <property type="entry name" value="NAD(P)-binding Rossmann-like Domain"/>
    <property type="match status" value="1"/>
</dbReference>
<dbReference type="InterPro" id="IPR046825">
    <property type="entry name" value="PDH_C"/>
</dbReference>
<dbReference type="InterPro" id="IPR008927">
    <property type="entry name" value="6-PGluconate_DH-like_C_sf"/>
</dbReference>
<dbReference type="PROSITE" id="PS51176">
    <property type="entry name" value="PDH_ADH"/>
    <property type="match status" value="1"/>
</dbReference>
<name>A0AAE3GE51_9PSEU</name>
<dbReference type="GO" id="GO:0004665">
    <property type="term" value="F:prephenate dehydrogenase (NADP+) activity"/>
    <property type="evidence" value="ECO:0007669"/>
    <property type="project" value="InterPro"/>
</dbReference>
<dbReference type="GO" id="GO:0006571">
    <property type="term" value="P:tyrosine biosynthetic process"/>
    <property type="evidence" value="ECO:0007669"/>
    <property type="project" value="InterPro"/>
</dbReference>
<evidence type="ECO:0000259" key="4">
    <source>
        <dbReference type="PROSITE" id="PS51176"/>
    </source>
</evidence>
<protein>
    <submittedName>
        <fullName evidence="5">Prephenate dehydrogenase</fullName>
    </submittedName>
</protein>
<keyword evidence="2" id="KW-0560">Oxidoreductase</keyword>
<gene>
    <name evidence="5" type="ORF">LX83_001298</name>
</gene>
<evidence type="ECO:0000313" key="5">
    <source>
        <dbReference type="EMBL" id="MCP2164458.1"/>
    </source>
</evidence>
<dbReference type="Proteomes" id="UP001206128">
    <property type="component" value="Unassembled WGS sequence"/>
</dbReference>
<accession>A0AAE3GE51</accession>
<dbReference type="PANTHER" id="PTHR21363">
    <property type="entry name" value="PREPHENATE DEHYDROGENASE"/>
    <property type="match status" value="1"/>
</dbReference>
<dbReference type="NCBIfam" id="NF005108">
    <property type="entry name" value="PRK06545.1-6"/>
    <property type="match status" value="1"/>
</dbReference>
<proteinExistence type="inferred from homology"/>
<dbReference type="InterPro" id="IPR050812">
    <property type="entry name" value="Preph/Arog_dehydrog"/>
</dbReference>
<dbReference type="GO" id="GO:0008977">
    <property type="term" value="F:prephenate dehydrogenase (NAD+) activity"/>
    <property type="evidence" value="ECO:0007669"/>
    <property type="project" value="InterPro"/>
</dbReference>
<dbReference type="Pfam" id="PF20463">
    <property type="entry name" value="PDH_C"/>
    <property type="match status" value="1"/>
</dbReference>
<feature type="region of interest" description="Disordered" evidence="3">
    <location>
        <begin position="1"/>
        <end position="23"/>
    </location>
</feature>
<sequence>MCQQPPAVAAGQADHHRAHHRAPGRMGRVGDVCVLGSGLIGGSVLRAAAAAGRTVWGATASAQDAAAASAEGYPVTTDLAGALRRAADQDALVVLAVPLPAVAEVLRQVAATAPTCRLTDVVSVKAPVAAAVRRLVPEARYVGGHPMAGVATSGWAAGSATLFQDAAWVVTVPDQPAAGAAGGDPAVDLDVFREVVELALAAGAHVVPTTADEHDRAVAHVSHLPHVLAAVLAAVGAEAGPLALALAAGSFQDGTRVAGSHPELVTAMCEGNRSALLAAVDEALGRLGAARGSLASTGSLAKTITAGHLGRQRLDAQRSAEHTPARIDLTAPDALAALRALGARGGRITGLAGTTALAEAG</sequence>
<feature type="domain" description="Prephenate/arogenate dehydrogenase" evidence="4">
    <location>
        <begin position="30"/>
        <end position="334"/>
    </location>
</feature>